<dbReference type="InterPro" id="IPR025669">
    <property type="entry name" value="AAA_dom"/>
</dbReference>
<dbReference type="PANTHER" id="PTHR13696">
    <property type="entry name" value="P-LOOP CONTAINING NUCLEOSIDE TRIPHOSPHATE HYDROLASE"/>
    <property type="match status" value="1"/>
</dbReference>
<dbReference type="CDD" id="cd02042">
    <property type="entry name" value="ParAB_family"/>
    <property type="match status" value="1"/>
</dbReference>
<dbReference type="EMBL" id="CP084930">
    <property type="protein sequence ID" value="USI73207.1"/>
    <property type="molecule type" value="Genomic_DNA"/>
</dbReference>
<dbReference type="RefSeq" id="WP_252167018.1">
    <property type="nucleotide sequence ID" value="NZ_CP084930.1"/>
</dbReference>
<feature type="domain" description="AAA" evidence="1">
    <location>
        <begin position="1"/>
        <end position="151"/>
    </location>
</feature>
<dbReference type="InterPro" id="IPR050678">
    <property type="entry name" value="DNA_Partitioning_ATPase"/>
</dbReference>
<reference evidence="2" key="1">
    <citation type="journal article" date="2022" name="Toxins">
        <title>Genomic Analysis of Sphingopyxis sp. USTB-05 for Biodegrading Cyanobacterial Hepatotoxins.</title>
        <authorList>
            <person name="Liu C."/>
            <person name="Xu Q."/>
            <person name="Zhao Z."/>
            <person name="Zhang H."/>
            <person name="Liu X."/>
            <person name="Yin C."/>
            <person name="Liu Y."/>
            <person name="Yan H."/>
        </authorList>
    </citation>
    <scope>NUCLEOTIDE SEQUENCE</scope>
    <source>
        <strain evidence="2">NBD5</strain>
    </source>
</reference>
<proteinExistence type="predicted"/>
<accession>A0ABY4X8F3</accession>
<sequence length="242" mass="25727">MAIIAIYSAKGGVGKTTLAVNLAWCAAMRARRRTLVWDLDGQAAASAILARAEPRVPAREVIARDEPPEAAIVPTGVTGLDLLPADGSLRSLDALFAGLDKRKRLAKLSQALDRSYDRVLLDCPPGLGDTAEQVIRAADLIVLPLVPNSLSRRAFDEVRRHLGSGGKAPPVQPVFTLVDRRRAGHRAALAAEPDWPVVPAAAVVEQMADRGAAVGDYAPRTPAAAAFDALWVRIERLLCAPS</sequence>
<dbReference type="InterPro" id="IPR027417">
    <property type="entry name" value="P-loop_NTPase"/>
</dbReference>
<dbReference type="Proteomes" id="UP001056937">
    <property type="component" value="Chromosome 1"/>
</dbReference>
<name>A0ABY4X8F3_9SPHN</name>
<dbReference type="SUPFAM" id="SSF52540">
    <property type="entry name" value="P-loop containing nucleoside triphosphate hydrolases"/>
    <property type="match status" value="1"/>
</dbReference>
<keyword evidence="3" id="KW-1185">Reference proteome</keyword>
<dbReference type="Gene3D" id="3.40.50.300">
    <property type="entry name" value="P-loop containing nucleotide triphosphate hydrolases"/>
    <property type="match status" value="1"/>
</dbReference>
<organism evidence="2 3">
    <name type="scientific">Sphingomonas morindae</name>
    <dbReference type="NCBI Taxonomy" id="1541170"/>
    <lineage>
        <taxon>Bacteria</taxon>
        <taxon>Pseudomonadati</taxon>
        <taxon>Pseudomonadota</taxon>
        <taxon>Alphaproteobacteria</taxon>
        <taxon>Sphingomonadales</taxon>
        <taxon>Sphingomonadaceae</taxon>
        <taxon>Sphingomonas</taxon>
    </lineage>
</organism>
<gene>
    <name evidence="2" type="ORF">LHA26_01635</name>
</gene>
<evidence type="ECO:0000313" key="3">
    <source>
        <dbReference type="Proteomes" id="UP001056937"/>
    </source>
</evidence>
<dbReference type="PANTHER" id="PTHR13696:SF52">
    <property type="entry name" value="PARA FAMILY PROTEIN CT_582"/>
    <property type="match status" value="1"/>
</dbReference>
<dbReference type="Pfam" id="PF13614">
    <property type="entry name" value="AAA_31"/>
    <property type="match status" value="1"/>
</dbReference>
<protein>
    <submittedName>
        <fullName evidence="2">ParA family protein</fullName>
    </submittedName>
</protein>
<evidence type="ECO:0000259" key="1">
    <source>
        <dbReference type="Pfam" id="PF13614"/>
    </source>
</evidence>
<evidence type="ECO:0000313" key="2">
    <source>
        <dbReference type="EMBL" id="USI73207.1"/>
    </source>
</evidence>